<keyword evidence="7" id="KW-0496">Mitochondrion</keyword>
<evidence type="ECO:0000313" key="10">
    <source>
        <dbReference type="Ensembl" id="ENSJHYP00000023045.1"/>
    </source>
</evidence>
<evidence type="ECO:0000313" key="11">
    <source>
        <dbReference type="Proteomes" id="UP000694408"/>
    </source>
</evidence>
<comment type="similarity">
    <text evidence="2">Belongs to the TMEM186 family.</text>
</comment>
<dbReference type="InterPro" id="IPR026571">
    <property type="entry name" value="Tmem186"/>
</dbReference>
<dbReference type="Proteomes" id="UP000694408">
    <property type="component" value="Unplaced"/>
</dbReference>
<evidence type="ECO:0000256" key="7">
    <source>
        <dbReference type="ARBA" id="ARBA00023128"/>
    </source>
</evidence>
<evidence type="ECO:0000256" key="8">
    <source>
        <dbReference type="ARBA" id="ARBA00023136"/>
    </source>
</evidence>
<evidence type="ECO:0000256" key="9">
    <source>
        <dbReference type="SAM" id="Phobius"/>
    </source>
</evidence>
<evidence type="ECO:0000256" key="3">
    <source>
        <dbReference type="ARBA" id="ARBA00014604"/>
    </source>
</evidence>
<comment type="subcellular location">
    <subcellularLocation>
        <location evidence="1">Mitochondrion inner membrane</location>
        <topology evidence="1">Multi-pass membrane protein</topology>
    </subcellularLocation>
</comment>
<feature type="transmembrane region" description="Helical" evidence="9">
    <location>
        <begin position="338"/>
        <end position="360"/>
    </location>
</feature>
<reference evidence="10" key="2">
    <citation type="submission" date="2025-09" db="UniProtKB">
        <authorList>
            <consortium name="Ensembl"/>
        </authorList>
    </citation>
    <scope>IDENTIFICATION</scope>
</reference>
<keyword evidence="8 9" id="KW-0472">Membrane</keyword>
<name>A0A8C5JU48_JUNHY</name>
<dbReference type="AlphaFoldDB" id="A0A8C5JU48"/>
<sequence>MAAVSVRGVGVGCSSFPSFSPFPVSLPFPFSIPVAGRSVTGPCTPRVPQRGGGSAELPLLPSRLPSVRSFLRPDGALLSFTVLCLVHFSVSLKLLFKWLFNESAIPAALLGCCSASERQGVCQCRSLSSLIPAVLAQFSLLVCREGCEHKHQVFLSDHCFKVTVTRGCASLSVGARGTSSELAGWVLKRTQTMTCGNVTLQAWLCTVRTAACTAAPFGRSLQKELWTRPWRREAARLPWIAGSWQCLQSQAQRAHRVRSYLRSPREPSVRLSHLAPAAVVQQKAVHGRTEEFKLVYRFPGIKYCRILSRLKLLQTATSMIMLPPICYLYLQGQVSQNILLYTTGIAVFAGAMLYGMSYFFRRIIGFIYLSETGQTVRVAHLTFWGRRNDIYCPIETVVTLDEVGDSKDELLHQFKRYNSTDTLYFTIKYGQIVDRQKFTQIFGEFV</sequence>
<keyword evidence="6 9" id="KW-1133">Transmembrane helix</keyword>
<proteinExistence type="inferred from homology"/>
<keyword evidence="11" id="KW-1185">Reference proteome</keyword>
<keyword evidence="4 9" id="KW-0812">Transmembrane</keyword>
<dbReference type="PANTHER" id="PTHR13603">
    <property type="entry name" value="TRANSMEMBRANE PROTEIN 186"/>
    <property type="match status" value="1"/>
</dbReference>
<evidence type="ECO:0000256" key="1">
    <source>
        <dbReference type="ARBA" id="ARBA00004448"/>
    </source>
</evidence>
<evidence type="ECO:0000256" key="2">
    <source>
        <dbReference type="ARBA" id="ARBA00007020"/>
    </source>
</evidence>
<dbReference type="Ensembl" id="ENSJHYT00000027799.1">
    <property type="protein sequence ID" value="ENSJHYP00000023045.1"/>
    <property type="gene ID" value="ENSJHYG00000017361.1"/>
</dbReference>
<feature type="transmembrane region" description="Helical" evidence="9">
    <location>
        <begin position="312"/>
        <end position="332"/>
    </location>
</feature>
<reference evidence="10" key="1">
    <citation type="submission" date="2025-08" db="UniProtKB">
        <authorList>
            <consortium name="Ensembl"/>
        </authorList>
    </citation>
    <scope>IDENTIFICATION</scope>
</reference>
<evidence type="ECO:0000256" key="5">
    <source>
        <dbReference type="ARBA" id="ARBA00022792"/>
    </source>
</evidence>
<dbReference type="GO" id="GO:0005743">
    <property type="term" value="C:mitochondrial inner membrane"/>
    <property type="evidence" value="ECO:0007669"/>
    <property type="project" value="UniProtKB-SubCell"/>
</dbReference>
<dbReference type="Pfam" id="PF06979">
    <property type="entry name" value="TMEM70"/>
    <property type="match status" value="1"/>
</dbReference>
<organism evidence="10 11">
    <name type="scientific">Junco hyemalis</name>
    <name type="common">Dark-eyed junco</name>
    <dbReference type="NCBI Taxonomy" id="40217"/>
    <lineage>
        <taxon>Eukaryota</taxon>
        <taxon>Metazoa</taxon>
        <taxon>Chordata</taxon>
        <taxon>Craniata</taxon>
        <taxon>Vertebrata</taxon>
        <taxon>Euteleostomi</taxon>
        <taxon>Archelosauria</taxon>
        <taxon>Archosauria</taxon>
        <taxon>Dinosauria</taxon>
        <taxon>Saurischia</taxon>
        <taxon>Theropoda</taxon>
        <taxon>Coelurosauria</taxon>
        <taxon>Aves</taxon>
        <taxon>Neognathae</taxon>
        <taxon>Neoaves</taxon>
        <taxon>Telluraves</taxon>
        <taxon>Australaves</taxon>
        <taxon>Passeriformes</taxon>
        <taxon>Passerellidae</taxon>
        <taxon>Junco</taxon>
    </lineage>
</organism>
<protein>
    <recommendedName>
        <fullName evidence="3">Transmembrane protein 186</fullName>
    </recommendedName>
</protein>
<evidence type="ECO:0000256" key="6">
    <source>
        <dbReference type="ARBA" id="ARBA00022989"/>
    </source>
</evidence>
<dbReference type="PANTHER" id="PTHR13603:SF1">
    <property type="entry name" value="TRANSMEMBRANE PROTEIN 186"/>
    <property type="match status" value="1"/>
</dbReference>
<keyword evidence="5" id="KW-0999">Mitochondrion inner membrane</keyword>
<evidence type="ECO:0000256" key="4">
    <source>
        <dbReference type="ARBA" id="ARBA00022692"/>
    </source>
</evidence>
<dbReference type="InterPro" id="IPR045325">
    <property type="entry name" value="TMEM70/TMEM186/TMEM223"/>
</dbReference>
<accession>A0A8C5JU48</accession>